<proteinExistence type="predicted"/>
<dbReference type="EMBL" id="CM039174">
    <property type="protein sequence ID" value="KAH9753015.1"/>
    <property type="molecule type" value="Genomic_DNA"/>
</dbReference>
<reference evidence="2" key="1">
    <citation type="journal article" date="2023" name="Hortic. Res.">
        <title>A chromosome-level phased genome enabling allele-level studies in sweet orange: a case study on citrus Huanglongbing tolerance.</title>
        <authorList>
            <person name="Wu B."/>
            <person name="Yu Q."/>
            <person name="Deng Z."/>
            <person name="Duan Y."/>
            <person name="Luo F."/>
            <person name="Gmitter F. Jr."/>
        </authorList>
    </citation>
    <scope>NUCLEOTIDE SEQUENCE [LARGE SCALE GENOMIC DNA]</scope>
    <source>
        <strain evidence="2">cv. Valencia</strain>
    </source>
</reference>
<protein>
    <submittedName>
        <fullName evidence="1">Protein ENHANCED DISEASE RESISTANCE 2-like</fullName>
    </submittedName>
</protein>
<name>A0ACB8KF26_CITSI</name>
<gene>
    <name evidence="1" type="ORF">KPL71_014932</name>
</gene>
<comment type="caution">
    <text evidence="1">The sequence shown here is derived from an EMBL/GenBank/DDBJ whole genome shotgun (WGS) entry which is preliminary data.</text>
</comment>
<evidence type="ECO:0000313" key="1">
    <source>
        <dbReference type="EMBL" id="KAH9753015.1"/>
    </source>
</evidence>
<accession>A0ACB8KF26</accession>
<sequence length="415" mass="46133">MLSAVYGFKIKSRLFDGIDSIVEDWIVDQMHIVFEGLTVEGILKNWSKIKPMIVKDWSENINARLNLFGKVRGSQLWGIDIYTDDFDLVAVLMQASYYLPTASPPLSAIQELRAIIWCYLCKIKGGGTIDLEPYLTHSSTMEPILAPMAVERTTTTRAATSVGLVAALEEEQADQIDLSCFSGNLRHDDRDNARDCWKLSDGNNFRVRSKHFCYDKTKIPAGKHLMDLVAVDWFKDTKRIDHVARRQGCAAQVASEKGLFSLIFNLQVSLFHFRRQLVMGSLLQRFVDGDDEFRNSRLKLIPSVPKGSWIVRQSVGSTPCSLGKAVNCNYIRGSKYLEVNALGISIIDVDIGSSTVANGVLGLVIGVITTLVVDMAFLVQANTTDELPERLIGAVHVSHIELKSAVVPKLEPEIS</sequence>
<organism evidence="1 2">
    <name type="scientific">Citrus sinensis</name>
    <name type="common">Sweet orange</name>
    <name type="synonym">Citrus aurantium var. sinensis</name>
    <dbReference type="NCBI Taxonomy" id="2711"/>
    <lineage>
        <taxon>Eukaryota</taxon>
        <taxon>Viridiplantae</taxon>
        <taxon>Streptophyta</taxon>
        <taxon>Embryophyta</taxon>
        <taxon>Tracheophyta</taxon>
        <taxon>Spermatophyta</taxon>
        <taxon>Magnoliopsida</taxon>
        <taxon>eudicotyledons</taxon>
        <taxon>Gunneridae</taxon>
        <taxon>Pentapetalae</taxon>
        <taxon>rosids</taxon>
        <taxon>malvids</taxon>
        <taxon>Sapindales</taxon>
        <taxon>Rutaceae</taxon>
        <taxon>Aurantioideae</taxon>
        <taxon>Citrus</taxon>
    </lineage>
</organism>
<evidence type="ECO:0000313" key="2">
    <source>
        <dbReference type="Proteomes" id="UP000829398"/>
    </source>
</evidence>
<dbReference type="Proteomes" id="UP000829398">
    <property type="component" value="Chromosome 5"/>
</dbReference>
<keyword evidence="2" id="KW-1185">Reference proteome</keyword>